<accession>A0ACB0KD92</accession>
<keyword evidence="2" id="KW-1185">Reference proteome</keyword>
<dbReference type="EMBL" id="CASHSV030000206">
    <property type="protein sequence ID" value="CAJ2654433.1"/>
    <property type="molecule type" value="Genomic_DNA"/>
</dbReference>
<gene>
    <name evidence="1" type="ORF">MILVUS5_LOCUS21576</name>
</gene>
<name>A0ACB0KD92_TRIPR</name>
<dbReference type="Proteomes" id="UP001177021">
    <property type="component" value="Unassembled WGS sequence"/>
</dbReference>
<evidence type="ECO:0000313" key="1">
    <source>
        <dbReference type="EMBL" id="CAJ2654433.1"/>
    </source>
</evidence>
<feature type="non-terminal residue" evidence="1">
    <location>
        <position position="1"/>
    </location>
</feature>
<protein>
    <submittedName>
        <fullName evidence="1">Uncharacterized protein</fullName>
    </submittedName>
</protein>
<organism evidence="1 2">
    <name type="scientific">Trifolium pratense</name>
    <name type="common">Red clover</name>
    <dbReference type="NCBI Taxonomy" id="57577"/>
    <lineage>
        <taxon>Eukaryota</taxon>
        <taxon>Viridiplantae</taxon>
        <taxon>Streptophyta</taxon>
        <taxon>Embryophyta</taxon>
        <taxon>Tracheophyta</taxon>
        <taxon>Spermatophyta</taxon>
        <taxon>Magnoliopsida</taxon>
        <taxon>eudicotyledons</taxon>
        <taxon>Gunneridae</taxon>
        <taxon>Pentapetalae</taxon>
        <taxon>rosids</taxon>
        <taxon>fabids</taxon>
        <taxon>Fabales</taxon>
        <taxon>Fabaceae</taxon>
        <taxon>Papilionoideae</taxon>
        <taxon>50 kb inversion clade</taxon>
        <taxon>NPAAA clade</taxon>
        <taxon>Hologalegina</taxon>
        <taxon>IRL clade</taxon>
        <taxon>Trifolieae</taxon>
        <taxon>Trifolium</taxon>
    </lineage>
</organism>
<sequence>HTTNIQQQLHSAGTAVSLFYLSFLPSSSFLLTQISLQFFFWIWLKKKFGLCDYELKCFGEEMNVSHASVHPVEEVPTTEAAVPVAGENLHVPMVRMKDIQGMPGTVGGLSLRISQFVFGAAALSIMASTSDFPSVTAFCFLVAAAGLQTLWSFSLAITDVYAILVRRSLQNYRLVSSFTIGDGVTSTLIFAAACASAGITVLIDNDLGNCAQNHCVQFETATGMAFICWFTTVPSFLLNFWSLASR</sequence>
<comment type="caution">
    <text evidence="1">The sequence shown here is derived from an EMBL/GenBank/DDBJ whole genome shotgun (WGS) entry which is preliminary data.</text>
</comment>
<evidence type="ECO:0000313" key="2">
    <source>
        <dbReference type="Proteomes" id="UP001177021"/>
    </source>
</evidence>
<reference evidence="1" key="1">
    <citation type="submission" date="2023-10" db="EMBL/GenBank/DDBJ databases">
        <authorList>
            <person name="Rodriguez Cubillos JULIANA M."/>
            <person name="De Vega J."/>
        </authorList>
    </citation>
    <scope>NUCLEOTIDE SEQUENCE</scope>
</reference>
<proteinExistence type="predicted"/>